<reference evidence="6 7" key="1">
    <citation type="journal article" date="2021" name="Nat. Commun.">
        <title>Isolation of a member of the candidate phylum Atribacteria reveals a unique cell membrane structure.</title>
        <authorList>
            <person name="Taiki K."/>
            <person name="Nobu M.K."/>
            <person name="Kusada H."/>
            <person name="Meng X.-Y."/>
            <person name="Hosoki N."/>
            <person name="Uematsu K."/>
            <person name="Yoshioka H."/>
            <person name="Kamagata Y."/>
            <person name="Tamaki H."/>
        </authorList>
    </citation>
    <scope>NUCLEOTIDE SEQUENCE [LARGE SCALE GENOMIC DNA]</scope>
    <source>
        <strain evidence="6 7">RT761</strain>
    </source>
</reference>
<evidence type="ECO:0000256" key="1">
    <source>
        <dbReference type="ARBA" id="ARBA00022448"/>
    </source>
</evidence>
<dbReference type="PROSITE" id="PS00211">
    <property type="entry name" value="ABC_TRANSPORTER_1"/>
    <property type="match status" value="1"/>
</dbReference>
<sequence length="509" mass="57397">MRTDIPIVELKGVNKTFGGVVQALSDVSIGIYKNEVVGVVGENGAGKSTLMKILAGVYPPDQGEWYYTGTKTTFPKNPKEAAKRGVGIVYQEKGVIPALKVYQYLFLGHEDKYVHNTKLDIEQMKTFAKKTLNEFHIDCDIETFMYDLPPSTQKMIEIAKAILSLRLEQGDNDAVSVIILDEPTAPLNLEERQELFNYILKMKKTTSFVLVSHIMHEVLEFTDRIYVLRDGELVDHYNLSEEEVTEKDLFKAIVGKDFIEDTAAHETIDYTNEEIVLSAKDLTRNGSYYDISFDLHKGEGIGFFGPAGSGKSEIIKTIAGILNYDKGSLIVGEKKADTRELPHVRLIKGIGYFCGETEKQLFFNWTVRKNISIVNIEKILQKRFPVLNYNTEKKMAEKIVDTFKIKTPSIETDCQSLSGGNKQKISVGKWFERRPDILLLEDPTIGIDVGARKDIFEALLELKRKGVSIILVSDDPKEYTTLCNKIITLKGGRIQKVLGNQEFREVIAT</sequence>
<accession>A0A7T1AK61</accession>
<keyword evidence="2" id="KW-0677">Repeat</keyword>
<feature type="domain" description="ABC transporter" evidence="5">
    <location>
        <begin position="270"/>
        <end position="509"/>
    </location>
</feature>
<dbReference type="SUPFAM" id="SSF52540">
    <property type="entry name" value="P-loop containing nucleoside triphosphate hydrolases"/>
    <property type="match status" value="2"/>
</dbReference>
<keyword evidence="1" id="KW-0813">Transport</keyword>
<dbReference type="InterPro" id="IPR027417">
    <property type="entry name" value="P-loop_NTPase"/>
</dbReference>
<dbReference type="InterPro" id="IPR003593">
    <property type="entry name" value="AAA+_ATPase"/>
</dbReference>
<dbReference type="PROSITE" id="PS50893">
    <property type="entry name" value="ABC_TRANSPORTER_2"/>
    <property type="match status" value="2"/>
</dbReference>
<dbReference type="CDD" id="cd03215">
    <property type="entry name" value="ABC_Carb_Monos_II"/>
    <property type="match status" value="1"/>
</dbReference>
<feature type="domain" description="ABC transporter" evidence="5">
    <location>
        <begin position="8"/>
        <end position="255"/>
    </location>
</feature>
<dbReference type="PANTHER" id="PTHR43790:SF9">
    <property type="entry name" value="GALACTOFURANOSE TRANSPORTER ATP-BINDING PROTEIN YTFR"/>
    <property type="match status" value="1"/>
</dbReference>
<protein>
    <submittedName>
        <fullName evidence="6">Ribose import ATP-binding protein RbsA</fullName>
    </submittedName>
</protein>
<dbReference type="RefSeq" id="WP_218112614.1">
    <property type="nucleotide sequence ID" value="NZ_CP065383.1"/>
</dbReference>
<keyword evidence="3" id="KW-0547">Nucleotide-binding</keyword>
<evidence type="ECO:0000256" key="2">
    <source>
        <dbReference type="ARBA" id="ARBA00022737"/>
    </source>
</evidence>
<dbReference type="GO" id="GO:0005524">
    <property type="term" value="F:ATP binding"/>
    <property type="evidence" value="ECO:0007669"/>
    <property type="project" value="UniProtKB-KW"/>
</dbReference>
<dbReference type="InterPro" id="IPR050107">
    <property type="entry name" value="ABC_carbohydrate_import_ATPase"/>
</dbReference>
<evidence type="ECO:0000259" key="5">
    <source>
        <dbReference type="PROSITE" id="PS50893"/>
    </source>
</evidence>
<organism evidence="6 7">
    <name type="scientific">Atribacter laminatus</name>
    <dbReference type="NCBI Taxonomy" id="2847778"/>
    <lineage>
        <taxon>Bacteria</taxon>
        <taxon>Pseudomonadati</taxon>
        <taxon>Atribacterota</taxon>
        <taxon>Atribacteria</taxon>
        <taxon>Atribacterales</taxon>
        <taxon>Atribacteraceae</taxon>
        <taxon>Atribacter</taxon>
    </lineage>
</organism>
<dbReference type="Pfam" id="PF00005">
    <property type="entry name" value="ABC_tran"/>
    <property type="match status" value="2"/>
</dbReference>
<evidence type="ECO:0000313" key="7">
    <source>
        <dbReference type="Proteomes" id="UP000594463"/>
    </source>
</evidence>
<dbReference type="Proteomes" id="UP000594463">
    <property type="component" value="Chromosome"/>
</dbReference>
<dbReference type="AlphaFoldDB" id="A0A7T1AK61"/>
<keyword evidence="4 6" id="KW-0067">ATP-binding</keyword>
<dbReference type="GO" id="GO:0016887">
    <property type="term" value="F:ATP hydrolysis activity"/>
    <property type="evidence" value="ECO:0007669"/>
    <property type="project" value="InterPro"/>
</dbReference>
<dbReference type="Gene3D" id="3.40.50.300">
    <property type="entry name" value="P-loop containing nucleotide triphosphate hydrolases"/>
    <property type="match status" value="2"/>
</dbReference>
<dbReference type="InterPro" id="IPR003439">
    <property type="entry name" value="ABC_transporter-like_ATP-bd"/>
</dbReference>
<proteinExistence type="predicted"/>
<evidence type="ECO:0000256" key="4">
    <source>
        <dbReference type="ARBA" id="ARBA00022840"/>
    </source>
</evidence>
<dbReference type="EMBL" id="CP065383">
    <property type="protein sequence ID" value="QPM67409.1"/>
    <property type="molecule type" value="Genomic_DNA"/>
</dbReference>
<name>A0A7T1AK61_ATRLM</name>
<dbReference type="KEGG" id="alam:RT761_00612"/>
<dbReference type="SMART" id="SM00382">
    <property type="entry name" value="AAA"/>
    <property type="match status" value="2"/>
</dbReference>
<dbReference type="CDD" id="cd03216">
    <property type="entry name" value="ABC_Carb_Monos_I"/>
    <property type="match status" value="1"/>
</dbReference>
<dbReference type="PANTHER" id="PTHR43790">
    <property type="entry name" value="CARBOHYDRATE TRANSPORT ATP-BINDING PROTEIN MG119-RELATED"/>
    <property type="match status" value="1"/>
</dbReference>
<evidence type="ECO:0000313" key="6">
    <source>
        <dbReference type="EMBL" id="QPM67409.1"/>
    </source>
</evidence>
<gene>
    <name evidence="6" type="primary">rbsA_5</name>
    <name evidence="6" type="ORF">RT761_00612</name>
</gene>
<dbReference type="InterPro" id="IPR017871">
    <property type="entry name" value="ABC_transporter-like_CS"/>
</dbReference>
<keyword evidence="7" id="KW-1185">Reference proteome</keyword>
<evidence type="ECO:0000256" key="3">
    <source>
        <dbReference type="ARBA" id="ARBA00022741"/>
    </source>
</evidence>